<dbReference type="PANTHER" id="PTHR10039:SF16">
    <property type="entry name" value="GPI INOSITOL-DEACYLASE"/>
    <property type="match status" value="1"/>
</dbReference>
<dbReference type="SUPFAM" id="SSF52540">
    <property type="entry name" value="P-loop containing nucleoside triphosphate hydrolases"/>
    <property type="match status" value="1"/>
</dbReference>
<dbReference type="SMART" id="SM00248">
    <property type="entry name" value="ANK"/>
    <property type="match status" value="11"/>
</dbReference>
<evidence type="ECO:0000256" key="2">
    <source>
        <dbReference type="PROSITE-ProRule" id="PRU00023"/>
    </source>
</evidence>
<dbReference type="InterPro" id="IPR002110">
    <property type="entry name" value="Ankyrin_rpt"/>
</dbReference>
<dbReference type="Pfam" id="PF24883">
    <property type="entry name" value="NPHP3_N"/>
    <property type="match status" value="1"/>
</dbReference>
<feature type="repeat" description="ANK" evidence="2">
    <location>
        <begin position="1061"/>
        <end position="1093"/>
    </location>
</feature>
<evidence type="ECO:0000259" key="3">
    <source>
        <dbReference type="Pfam" id="PF24883"/>
    </source>
</evidence>
<dbReference type="PROSITE" id="PS50297">
    <property type="entry name" value="ANK_REP_REGION"/>
    <property type="match status" value="1"/>
</dbReference>
<dbReference type="InterPro" id="IPR027417">
    <property type="entry name" value="P-loop_NTPase"/>
</dbReference>
<accession>A0A135LMB4</accession>
<dbReference type="OrthoDB" id="7464126at2759"/>
<gene>
    <name evidence="4" type="ORF">PGRI_060740</name>
</gene>
<keyword evidence="1" id="KW-0677">Repeat</keyword>
<protein>
    <recommendedName>
        <fullName evidence="3">Nephrocystin 3-like N-terminal domain-containing protein</fullName>
    </recommendedName>
</protein>
<comment type="caution">
    <text evidence="4">The sequence shown here is derived from an EMBL/GenBank/DDBJ whole genome shotgun (WGS) entry which is preliminary data.</text>
</comment>
<dbReference type="Gene3D" id="1.25.40.20">
    <property type="entry name" value="Ankyrin repeat-containing domain"/>
    <property type="match status" value="2"/>
</dbReference>
<evidence type="ECO:0000313" key="5">
    <source>
        <dbReference type="Proteomes" id="UP000070168"/>
    </source>
</evidence>
<dbReference type="GeneID" id="63709088"/>
<proteinExistence type="predicted"/>
<dbReference type="InterPro" id="IPR036770">
    <property type="entry name" value="Ankyrin_rpt-contain_sf"/>
</dbReference>
<dbReference type="Proteomes" id="UP000070168">
    <property type="component" value="Unassembled WGS sequence"/>
</dbReference>
<dbReference type="Pfam" id="PF12796">
    <property type="entry name" value="Ank_2"/>
    <property type="match status" value="4"/>
</dbReference>
<keyword evidence="5" id="KW-1185">Reference proteome</keyword>
<dbReference type="RefSeq" id="XP_040648643.1">
    <property type="nucleotide sequence ID" value="XM_040793788.1"/>
</dbReference>
<evidence type="ECO:0000256" key="1">
    <source>
        <dbReference type="ARBA" id="ARBA00022737"/>
    </source>
</evidence>
<dbReference type="SUPFAM" id="SSF48403">
    <property type="entry name" value="Ankyrin repeat"/>
    <property type="match status" value="2"/>
</dbReference>
<dbReference type="InterPro" id="IPR056884">
    <property type="entry name" value="NPHP3-like_N"/>
</dbReference>
<feature type="repeat" description="ANK" evidence="2">
    <location>
        <begin position="1315"/>
        <end position="1347"/>
    </location>
</feature>
<feature type="domain" description="Nephrocystin 3-like N-terminal" evidence="3">
    <location>
        <begin position="352"/>
        <end position="518"/>
    </location>
</feature>
<dbReference type="STRING" id="5078.A0A135LMB4"/>
<dbReference type="EMBL" id="LHQR01000048">
    <property type="protein sequence ID" value="KXG50107.1"/>
    <property type="molecule type" value="Genomic_DNA"/>
</dbReference>
<dbReference type="OMA" id="EWISPVP"/>
<reference evidence="4 5" key="1">
    <citation type="journal article" date="2016" name="BMC Genomics">
        <title>Genome sequencing and secondary metabolism of the postharvest pathogen Penicillium griseofulvum.</title>
        <authorList>
            <person name="Banani H."/>
            <person name="Marcet-Houben M."/>
            <person name="Ballester A.R."/>
            <person name="Abbruscato P."/>
            <person name="Gonzalez-Candelas L."/>
            <person name="Gabaldon T."/>
            <person name="Spadaro D."/>
        </authorList>
    </citation>
    <scope>NUCLEOTIDE SEQUENCE [LARGE SCALE GENOMIC DNA]</scope>
    <source>
        <strain evidence="4 5">PG3</strain>
    </source>
</reference>
<evidence type="ECO:0000313" key="4">
    <source>
        <dbReference type="EMBL" id="KXG50107.1"/>
    </source>
</evidence>
<dbReference type="Gene3D" id="3.40.50.300">
    <property type="entry name" value="P-loop containing nucleotide triphosphate hydrolases"/>
    <property type="match status" value="1"/>
</dbReference>
<dbReference type="PANTHER" id="PTHR10039">
    <property type="entry name" value="AMELOGENIN"/>
    <property type="match status" value="1"/>
</dbReference>
<dbReference type="PROSITE" id="PS50088">
    <property type="entry name" value="ANK_REPEAT"/>
    <property type="match status" value="2"/>
</dbReference>
<keyword evidence="2" id="KW-0040">ANK repeat</keyword>
<name>A0A135LMB4_PENPA</name>
<organism evidence="4 5">
    <name type="scientific">Penicillium patulum</name>
    <name type="common">Penicillium griseofulvum</name>
    <dbReference type="NCBI Taxonomy" id="5078"/>
    <lineage>
        <taxon>Eukaryota</taxon>
        <taxon>Fungi</taxon>
        <taxon>Dikarya</taxon>
        <taxon>Ascomycota</taxon>
        <taxon>Pezizomycotina</taxon>
        <taxon>Eurotiomycetes</taxon>
        <taxon>Eurotiomycetidae</taxon>
        <taxon>Eurotiales</taxon>
        <taxon>Aspergillaceae</taxon>
        <taxon>Penicillium</taxon>
    </lineage>
</organism>
<sequence length="1407" mass="155478">MSCFGCFKSKVEEGGGDVGARPRPTNNVSPTAPVAKVPVEKLVAQKTTEKHLEKQELDPELNGVNDGFPVVDRWQKAFENLPENKQIILKEMDFDKPNPVNVAPNITELIDAINAKQEECERRFWKTTVGGNEIVFRDYTTSIISWLEKAGDIAIQFAPPQACLPWGLVKSLMQIPVNESEQMCALLATTERIVRITARGQVYEQVYLSAEAGVDLQPIQKQLEGALLKIYTTSLELLADSTKLLDANTVRRTIEAIINPGQFAGQLSGLMEDEDELLRDVQACEVQRSSDADNTMIDMLKTFNDPIIRLDKGIAHLLAHMSESDRIGMLEWISPVPFGTHHDGVSEDRTPGTGDWLLQHEDFQSWENANSSLLFWLQGSPGTGKTYLTSAVIDHIRSQTTNEGFAFFYCRQGEESRSQPQSILQSFVRQLSTNANNPESVQINLRDAVNTARDKGTNFRLQQCKEQILVSLNVYTKSTLVIDALDECDPDTRDELVEALSSFIQDAENPVRIFISSRPDPEIATELQRSPNIGIQAGDNQDDIQKYLDVELDKRAKTVTILKRMKEEIMDTLLERANGMFLWAVLQVHQLVKCRSAPSIRDRLNKLPASLKDAYDEVWAQISSLEDHDRTSVLRALHWVAVAIKPLTSPEILSAIRMNPDGTMVPVDAMLDENGLLSLCVGFLTVDPQLREWRFPHLSVQEYLESENHVSGFQGHLEAGMVSLSYFVRNYKDLDLEKDLEPEELKALNAEDAPIPADMDDRLAKMHPFHIYMRHCWILHVQNAEATEASELAPLLKAFLGSLSKSSVQYQSWLRQVEKDLGVLHDWGKFYYCWGWNYGGDPFRYPLCYILSEFFPEDATVFAMIRLSFDLILASWWEEAEIDMSLRNNDGHHLLAMAANVGSLLICKSLLGRGFDINARCKGLGTGLVAAAADGNLELVKYLVENGADAHIILPEGEGMFCNALSAAVDSKSVETARYLIGDVGVDVRTPLPGSKHGFALLGEAASVPGIEMTKLILDAGVDVDTRVNSPFEPTALITKIQFGDLESIKYLVETAKADVNNCDALEYAAQWGGLEILNFLVEAGADVNGRSTSGRYGSPLAAASSRSNYFEPLGFLLASGADPNLPLLSGHFGSALAVACAEGGPEAVRRLLSAGADPNMPLRQGRCGSALAWAAFESPDVNIFKTLLDAGADINMPLEHGEYGSALAAWGAGRTGYPLSMSTEVFPYLIQAGAKINMPLKYGFFGSAFAATVFSGQLDKIELLVDKGADVHMRLEDNDFPNPLAMAATTAKDHIVKYMRELGVAINPKYPGKRYGSPLIAAAVFGKRHQVEYLLDNGAEVNAKYEGSYYSTALQAARASIELEDRQWMRRESPHSCHADVDRCVEAWAEEKPGIVDLLLEWGATA</sequence>